<dbReference type="OrthoDB" id="10635853at2759"/>
<organism evidence="2 3">
    <name type="scientific">Cytospora chrysosperma</name>
    <name type="common">Cytospora canker fungus</name>
    <name type="synonym">Sphaeria chrysosperma</name>
    <dbReference type="NCBI Taxonomy" id="252740"/>
    <lineage>
        <taxon>Eukaryota</taxon>
        <taxon>Fungi</taxon>
        <taxon>Dikarya</taxon>
        <taxon>Ascomycota</taxon>
        <taxon>Pezizomycotina</taxon>
        <taxon>Sordariomycetes</taxon>
        <taxon>Sordariomycetidae</taxon>
        <taxon>Diaporthales</taxon>
        <taxon>Cytosporaceae</taxon>
        <taxon>Cytospora</taxon>
    </lineage>
</organism>
<reference evidence="2 3" key="1">
    <citation type="submission" date="2015-09" db="EMBL/GenBank/DDBJ databases">
        <title>Host preference determinants of Valsa canker pathogens revealed by comparative genomics.</title>
        <authorList>
            <person name="Yin Z."/>
            <person name="Huang L."/>
        </authorList>
    </citation>
    <scope>NUCLEOTIDE SEQUENCE [LARGE SCALE GENOMIC DNA]</scope>
    <source>
        <strain evidence="2 3">YSFL</strain>
    </source>
</reference>
<sequence>MDVLPESDYLYSGLYPVDTTVKSSYEVSVAAQGSVALTLTPSVAFKIQVDVLGATKILQTDTHITAAFPNRMVIGVGTDDSCSGGLEYWMDYEQRFKLITNAPALGWDMETKNIYKTAKRLVAPKCYKFVSDDDSGSSSSSRRALGLDAAENVSSSSRWASQPFMSSSLSSSLIRARADDDDDDLEVNPLFPDPTGSCLVCARDTYIDNSPCGALFDEDGNEIDPGCNSNGADTDDDTASQPTRREVGSNVQREYVEIQQWFQKRAEIEKRSDKDGFTLCDSKSSVNPRINVAKLSFPSSGDFINGNDPYVTYAPDNRNDMTNYGFGIQPNPPASDSRQYNAEHALEHQTLKTFLEAFTTRMQAQGRSAPNAASEDWQDDHPLVRDQWLDDDDYPQWTFCMHMKFWLDMIPLTATWYDDNEYGSSGGSFSVFSQTIMKALPHYDNYWDEMPLLDMDTNSVKEAAWNDGVQDIRRVQECLAKDPPNYARAICSMRKAVFAIQYHHIIQNTLVAQANRIVDFLDGMEDAAAAYTGPAKKANAAYMRLQISRYFKRWMYEHAATAGLKMAGLLNENIEDLAARLDNSSPATGTGNPAGGGTTTGGTTTGATQGNAQIRAQLQALRDAYAGAGPWAYGSGQNPFEAANWGAELALPPAP</sequence>
<gene>
    <name evidence="2" type="ORF">VSDG_03082</name>
</gene>
<evidence type="ECO:0000256" key="1">
    <source>
        <dbReference type="SAM" id="MobiDB-lite"/>
    </source>
</evidence>
<evidence type="ECO:0000313" key="2">
    <source>
        <dbReference type="EMBL" id="ROV99664.1"/>
    </source>
</evidence>
<comment type="caution">
    <text evidence="2">The sequence shown here is derived from an EMBL/GenBank/DDBJ whole genome shotgun (WGS) entry which is preliminary data.</text>
</comment>
<keyword evidence="3" id="KW-1185">Reference proteome</keyword>
<accession>A0A423W8M6</accession>
<dbReference type="Proteomes" id="UP000284375">
    <property type="component" value="Unassembled WGS sequence"/>
</dbReference>
<dbReference type="EMBL" id="LJZO01000010">
    <property type="protein sequence ID" value="ROV99664.1"/>
    <property type="molecule type" value="Genomic_DNA"/>
</dbReference>
<evidence type="ECO:0000313" key="3">
    <source>
        <dbReference type="Proteomes" id="UP000284375"/>
    </source>
</evidence>
<feature type="region of interest" description="Disordered" evidence="1">
    <location>
        <begin position="582"/>
        <end position="608"/>
    </location>
</feature>
<proteinExistence type="predicted"/>
<feature type="region of interest" description="Disordered" evidence="1">
    <location>
        <begin position="223"/>
        <end position="248"/>
    </location>
</feature>
<name>A0A423W8M6_CYTCH</name>
<dbReference type="AlphaFoldDB" id="A0A423W8M6"/>
<protein>
    <submittedName>
        <fullName evidence="2">Uncharacterized protein</fullName>
    </submittedName>
</protein>
<feature type="compositionally biased region" description="Gly residues" evidence="1">
    <location>
        <begin position="592"/>
        <end position="604"/>
    </location>
</feature>